<proteinExistence type="predicted"/>
<evidence type="ECO:0008006" key="7">
    <source>
        <dbReference type="Google" id="ProtNLM"/>
    </source>
</evidence>
<sequence length="298" mass="33129">MAGLGTIVKPNYTVISRMSGNQNIGGQSVGIWYFDRDGSNQGFMDNRKFPSAHLEIIEGQQSNILFRNLSPMDHTIHLHGLDVDQENDGVPATSFSVPMMGSYTYKFLAPHAGTYHYHCHVDTIIHYHRGMTGTVIVRPPDASITRAWDGGPTFDEEVLWHLLTYDLTWANLSTSGSATARHRPNAFLLNGFASEQARTDPYTRLVAVVGQRIYLRVLNSSYQWGRIRLAGLPFDVVASDGRPMRQVVTTDSWEIGPGERYDLLLTPTQPISADATVEYLDDWTGAVLGTAATRLEIT</sequence>
<dbReference type="SUPFAM" id="SSF49503">
    <property type="entry name" value="Cupredoxins"/>
    <property type="match status" value="2"/>
</dbReference>
<keyword evidence="1" id="KW-0479">Metal-binding</keyword>
<feature type="domain" description="Plastocyanin-like" evidence="4">
    <location>
        <begin position="168"/>
        <end position="270"/>
    </location>
</feature>
<organism evidence="6">
    <name type="scientific">hydrothermal vent metagenome</name>
    <dbReference type="NCBI Taxonomy" id="652676"/>
    <lineage>
        <taxon>unclassified sequences</taxon>
        <taxon>metagenomes</taxon>
        <taxon>ecological metagenomes</taxon>
    </lineage>
</organism>
<dbReference type="Pfam" id="PF07732">
    <property type="entry name" value="Cu-oxidase_3"/>
    <property type="match status" value="1"/>
</dbReference>
<name>A0A3B1E8I3_9ZZZZ</name>
<dbReference type="GO" id="GO:0016491">
    <property type="term" value="F:oxidoreductase activity"/>
    <property type="evidence" value="ECO:0007669"/>
    <property type="project" value="UniProtKB-KW"/>
</dbReference>
<dbReference type="InterPro" id="IPR045087">
    <property type="entry name" value="Cu-oxidase_fam"/>
</dbReference>
<dbReference type="InterPro" id="IPR008972">
    <property type="entry name" value="Cupredoxin"/>
</dbReference>
<feature type="domain" description="Plastocyanin-like" evidence="5">
    <location>
        <begin position="37"/>
        <end position="140"/>
    </location>
</feature>
<keyword evidence="2" id="KW-0560">Oxidoreductase</keyword>
<dbReference type="InterPro" id="IPR001117">
    <property type="entry name" value="Cu-oxidase_2nd"/>
</dbReference>
<dbReference type="InterPro" id="IPR011707">
    <property type="entry name" value="Cu-oxidase-like_N"/>
</dbReference>
<keyword evidence="3" id="KW-0186">Copper</keyword>
<evidence type="ECO:0000313" key="6">
    <source>
        <dbReference type="EMBL" id="VAX41407.1"/>
    </source>
</evidence>
<dbReference type="Gene3D" id="2.60.40.420">
    <property type="entry name" value="Cupredoxins - blue copper proteins"/>
    <property type="match status" value="1"/>
</dbReference>
<dbReference type="PANTHER" id="PTHR11709">
    <property type="entry name" value="MULTI-COPPER OXIDASE"/>
    <property type="match status" value="1"/>
</dbReference>
<gene>
    <name evidence="6" type="ORF">MNBD_PLANCTO03-2178</name>
</gene>
<dbReference type="GO" id="GO:0005507">
    <property type="term" value="F:copper ion binding"/>
    <property type="evidence" value="ECO:0007669"/>
    <property type="project" value="InterPro"/>
</dbReference>
<evidence type="ECO:0000256" key="1">
    <source>
        <dbReference type="ARBA" id="ARBA00022723"/>
    </source>
</evidence>
<protein>
    <recommendedName>
        <fullName evidence="7">Multicopper oxidase</fullName>
    </recommendedName>
</protein>
<dbReference type="EMBL" id="UOGK01000536">
    <property type="protein sequence ID" value="VAX41407.1"/>
    <property type="molecule type" value="Genomic_DNA"/>
</dbReference>
<dbReference type="AlphaFoldDB" id="A0A3B1E8I3"/>
<reference evidence="6" key="1">
    <citation type="submission" date="2018-06" db="EMBL/GenBank/DDBJ databases">
        <authorList>
            <person name="Zhirakovskaya E."/>
        </authorList>
    </citation>
    <scope>NUCLEOTIDE SEQUENCE</scope>
</reference>
<evidence type="ECO:0000259" key="5">
    <source>
        <dbReference type="Pfam" id="PF07732"/>
    </source>
</evidence>
<evidence type="ECO:0000259" key="4">
    <source>
        <dbReference type="Pfam" id="PF00394"/>
    </source>
</evidence>
<accession>A0A3B1E8I3</accession>
<dbReference type="Pfam" id="PF00394">
    <property type="entry name" value="Cu-oxidase"/>
    <property type="match status" value="1"/>
</dbReference>
<dbReference type="PANTHER" id="PTHR11709:SF394">
    <property type="entry name" value="FI03373P-RELATED"/>
    <property type="match status" value="1"/>
</dbReference>
<evidence type="ECO:0000256" key="3">
    <source>
        <dbReference type="ARBA" id="ARBA00023008"/>
    </source>
</evidence>
<evidence type="ECO:0000256" key="2">
    <source>
        <dbReference type="ARBA" id="ARBA00023002"/>
    </source>
</evidence>